<gene>
    <name evidence="2" type="ORF">ACFO0N_12410</name>
</gene>
<dbReference type="Pfam" id="PF00248">
    <property type="entry name" value="Aldo_ket_red"/>
    <property type="match status" value="1"/>
</dbReference>
<dbReference type="InterPro" id="IPR036812">
    <property type="entry name" value="NAD(P)_OxRdtase_dom_sf"/>
</dbReference>
<keyword evidence="3" id="KW-1185">Reference proteome</keyword>
<protein>
    <submittedName>
        <fullName evidence="2">Aldo/keto reductase</fullName>
    </submittedName>
</protein>
<dbReference type="PANTHER" id="PTHR42686">
    <property type="entry name" value="GH17980P-RELATED"/>
    <property type="match status" value="1"/>
</dbReference>
<dbReference type="CDD" id="cd19099">
    <property type="entry name" value="AKR_unchar"/>
    <property type="match status" value="1"/>
</dbReference>
<dbReference type="SUPFAM" id="SSF51430">
    <property type="entry name" value="NAD(P)-linked oxidoreductase"/>
    <property type="match status" value="1"/>
</dbReference>
<name>A0ABD5PD05_9EURY</name>
<reference evidence="2 3" key="1">
    <citation type="journal article" date="2019" name="Int. J. Syst. Evol. Microbiol.">
        <title>The Global Catalogue of Microorganisms (GCM) 10K type strain sequencing project: providing services to taxonomists for standard genome sequencing and annotation.</title>
        <authorList>
            <consortium name="The Broad Institute Genomics Platform"/>
            <consortium name="The Broad Institute Genome Sequencing Center for Infectious Disease"/>
            <person name="Wu L."/>
            <person name="Ma J."/>
        </authorList>
    </citation>
    <scope>NUCLEOTIDE SEQUENCE [LARGE SCALE GENOMIC DNA]</scope>
    <source>
        <strain evidence="2 3">CGMCC 1.12553</strain>
    </source>
</reference>
<feature type="domain" description="NADP-dependent oxidoreductase" evidence="1">
    <location>
        <begin position="35"/>
        <end position="214"/>
    </location>
</feature>
<comment type="caution">
    <text evidence="2">The sequence shown here is derived from an EMBL/GenBank/DDBJ whole genome shotgun (WGS) entry which is preliminary data.</text>
</comment>
<dbReference type="Proteomes" id="UP001595921">
    <property type="component" value="Unassembled WGS sequence"/>
</dbReference>
<dbReference type="InterPro" id="IPR023210">
    <property type="entry name" value="NADP_OxRdtase_dom"/>
</dbReference>
<dbReference type="InterPro" id="IPR020471">
    <property type="entry name" value="AKR"/>
</dbReference>
<dbReference type="PANTHER" id="PTHR42686:SF1">
    <property type="entry name" value="GH17980P-RELATED"/>
    <property type="match status" value="1"/>
</dbReference>
<dbReference type="Gene3D" id="3.20.20.100">
    <property type="entry name" value="NADP-dependent oxidoreductase domain"/>
    <property type="match status" value="1"/>
</dbReference>
<proteinExistence type="predicted"/>
<evidence type="ECO:0000313" key="3">
    <source>
        <dbReference type="Proteomes" id="UP001595921"/>
    </source>
</evidence>
<organism evidence="2 3">
    <name type="scientific">Halobium salinum</name>
    <dbReference type="NCBI Taxonomy" id="1364940"/>
    <lineage>
        <taxon>Archaea</taxon>
        <taxon>Methanobacteriati</taxon>
        <taxon>Methanobacteriota</taxon>
        <taxon>Stenosarchaea group</taxon>
        <taxon>Halobacteria</taxon>
        <taxon>Halobacteriales</taxon>
        <taxon>Haloferacaceae</taxon>
        <taxon>Halobium</taxon>
    </lineage>
</organism>
<dbReference type="EMBL" id="JBHSDS010000006">
    <property type="protein sequence ID" value="MFC4358745.1"/>
    <property type="molecule type" value="Genomic_DNA"/>
</dbReference>
<dbReference type="AlphaFoldDB" id="A0ABD5PD05"/>
<evidence type="ECO:0000259" key="1">
    <source>
        <dbReference type="Pfam" id="PF00248"/>
    </source>
</evidence>
<accession>A0ABD5PD05</accession>
<sequence length="368" mass="39359">MATTSGTWGYRDRFGDAFGRTYFRRFGPGVVSSVGVGTYLGDPTDDADDRYREAVRTALDAGVNVVDTAVNYRAGRSERVVGEALAESSADRDEVLVATKGGFLPFDGERPEEPAAYVRREFVEPGLVDPDDLVRGSHCIAPDFLDAMVDRSLSNLDLDAVDLYYVHNPETQLTEHPRDEVYDRLEAAFETLERRVAAGDVGAYGVATWEAFRMPEGHDSYLSLPAVVARAEAAAETVHGDGASHGFEAVQLPFNVGMADAFSLKNQRKPESGDSVSTLEYAHDAGLGMFTSASLSQGELAREGVIPDDVAALLEGDSAAQRAINFARSAPGVTCSLVGMGSPEHVAENVAAGTFDPLGAQAFDSTFE</sequence>
<evidence type="ECO:0000313" key="2">
    <source>
        <dbReference type="EMBL" id="MFC4358745.1"/>
    </source>
</evidence>
<dbReference type="RefSeq" id="WP_267623439.1">
    <property type="nucleotide sequence ID" value="NZ_JAODIW010000008.1"/>
</dbReference>